<comment type="similarity">
    <text evidence="1">Belongs to the Iojap/RsfS family.</text>
</comment>
<dbReference type="GO" id="GO:0017148">
    <property type="term" value="P:negative regulation of translation"/>
    <property type="evidence" value="ECO:0007669"/>
    <property type="project" value="TreeGrafter"/>
</dbReference>
<name>A0A381PSY4_9ZZZZ</name>
<dbReference type="GO" id="GO:0090071">
    <property type="term" value="P:negative regulation of ribosome biogenesis"/>
    <property type="evidence" value="ECO:0007669"/>
    <property type="project" value="TreeGrafter"/>
</dbReference>
<dbReference type="Pfam" id="PF02410">
    <property type="entry name" value="RsfS"/>
    <property type="match status" value="1"/>
</dbReference>
<evidence type="ECO:0000313" key="2">
    <source>
        <dbReference type="EMBL" id="SUZ69764.1"/>
    </source>
</evidence>
<dbReference type="PANTHER" id="PTHR21043:SF0">
    <property type="entry name" value="MITOCHONDRIAL ASSEMBLY OF RIBOSOMAL LARGE SUBUNIT PROTEIN 1"/>
    <property type="match status" value="1"/>
</dbReference>
<dbReference type="PANTHER" id="PTHR21043">
    <property type="entry name" value="IOJAP SUPERFAMILY ORTHOLOG"/>
    <property type="match status" value="1"/>
</dbReference>
<evidence type="ECO:0000256" key="1">
    <source>
        <dbReference type="ARBA" id="ARBA00010574"/>
    </source>
</evidence>
<organism evidence="2">
    <name type="scientific">marine metagenome</name>
    <dbReference type="NCBI Taxonomy" id="408172"/>
    <lineage>
        <taxon>unclassified sequences</taxon>
        <taxon>metagenomes</taxon>
        <taxon>ecological metagenomes</taxon>
    </lineage>
</organism>
<dbReference type="GO" id="GO:0043023">
    <property type="term" value="F:ribosomal large subunit binding"/>
    <property type="evidence" value="ECO:0007669"/>
    <property type="project" value="TreeGrafter"/>
</dbReference>
<dbReference type="AlphaFoldDB" id="A0A381PSY4"/>
<proteinExistence type="inferred from homology"/>
<protein>
    <recommendedName>
        <fullName evidence="3">Ribosomal silencing factor RsfS</fullName>
    </recommendedName>
</protein>
<dbReference type="InterPro" id="IPR043519">
    <property type="entry name" value="NT_sf"/>
</dbReference>
<gene>
    <name evidence="2" type="ORF">METZ01_LOCUS22618</name>
</gene>
<dbReference type="NCBIfam" id="TIGR00090">
    <property type="entry name" value="rsfS_iojap_ybeB"/>
    <property type="match status" value="1"/>
</dbReference>
<dbReference type="HAMAP" id="MF_01477">
    <property type="entry name" value="Iojap_RsfS"/>
    <property type="match status" value="1"/>
</dbReference>
<dbReference type="EMBL" id="UINC01001072">
    <property type="protein sequence ID" value="SUZ69764.1"/>
    <property type="molecule type" value="Genomic_DNA"/>
</dbReference>
<sequence length="102" mass="11880">MNENKAEDIKILNLKKINNSVTDYFILCTGKSTTQIGAIADIIEKKVSKKFNEKPWKKEGKINKEWILIDFVNVVVHIFQENKRSLYNLEKLWGDAKLEVVK</sequence>
<dbReference type="SUPFAM" id="SSF81301">
    <property type="entry name" value="Nucleotidyltransferase"/>
    <property type="match status" value="1"/>
</dbReference>
<dbReference type="Gene3D" id="3.30.460.10">
    <property type="entry name" value="Beta Polymerase, domain 2"/>
    <property type="match status" value="1"/>
</dbReference>
<accession>A0A381PSY4</accession>
<dbReference type="InterPro" id="IPR004394">
    <property type="entry name" value="Iojap/RsfS/C7orf30"/>
</dbReference>
<evidence type="ECO:0008006" key="3">
    <source>
        <dbReference type="Google" id="ProtNLM"/>
    </source>
</evidence>
<reference evidence="2" key="1">
    <citation type="submission" date="2018-05" db="EMBL/GenBank/DDBJ databases">
        <authorList>
            <person name="Lanie J.A."/>
            <person name="Ng W.-L."/>
            <person name="Kazmierczak K.M."/>
            <person name="Andrzejewski T.M."/>
            <person name="Davidsen T.M."/>
            <person name="Wayne K.J."/>
            <person name="Tettelin H."/>
            <person name="Glass J.I."/>
            <person name="Rusch D."/>
            <person name="Podicherti R."/>
            <person name="Tsui H.-C.T."/>
            <person name="Winkler M.E."/>
        </authorList>
    </citation>
    <scope>NUCLEOTIDE SEQUENCE</scope>
</reference>